<reference evidence="1 2" key="1">
    <citation type="submission" date="2023-07" db="EMBL/GenBank/DDBJ databases">
        <authorList>
            <person name="Peeters C."/>
        </authorList>
    </citation>
    <scope>NUCLEOTIDE SEQUENCE [LARGE SCALE GENOMIC DNA]</scope>
    <source>
        <strain evidence="1 2">LMG 7141</strain>
    </source>
</reference>
<protein>
    <submittedName>
        <fullName evidence="1">Uncharacterized protein</fullName>
    </submittedName>
</protein>
<dbReference type="EMBL" id="CATYWO010000002">
    <property type="protein sequence ID" value="CAJ0783243.1"/>
    <property type="molecule type" value="Genomic_DNA"/>
</dbReference>
<keyword evidence="2" id="KW-1185">Reference proteome</keyword>
<proteinExistence type="predicted"/>
<name>A0ABN9IHT5_9RALS</name>
<comment type="caution">
    <text evidence="1">The sequence shown here is derived from an EMBL/GenBank/DDBJ whole genome shotgun (WGS) entry which is preliminary data.</text>
</comment>
<accession>A0ABN9IHT5</accession>
<evidence type="ECO:0000313" key="2">
    <source>
        <dbReference type="Proteomes" id="UP001189616"/>
    </source>
</evidence>
<sequence>MRGHRLQIRSIDNGSVAGCHVLVIDDHVGTVPLDAATPVLTVSDTGKAVRTGGGAGPIVALALQDNRVVFDIDAAAARQAHLDISSQLLRLARSVQ</sequence>
<organism evidence="1 2">
    <name type="scientific">Ralstonia condita</name>
    <dbReference type="NCBI Taxonomy" id="3058600"/>
    <lineage>
        <taxon>Bacteria</taxon>
        <taxon>Pseudomonadati</taxon>
        <taxon>Pseudomonadota</taxon>
        <taxon>Betaproteobacteria</taxon>
        <taxon>Burkholderiales</taxon>
        <taxon>Burkholderiaceae</taxon>
        <taxon>Ralstonia</taxon>
    </lineage>
</organism>
<evidence type="ECO:0000313" key="1">
    <source>
        <dbReference type="EMBL" id="CAJ0783243.1"/>
    </source>
</evidence>
<dbReference type="InterPro" id="IPR025293">
    <property type="entry name" value="YfiR/HmsC-like"/>
</dbReference>
<dbReference type="Pfam" id="PF13689">
    <property type="entry name" value="DUF4154"/>
    <property type="match status" value="1"/>
</dbReference>
<gene>
    <name evidence="1" type="ORF">LMG7141_01365</name>
</gene>
<dbReference type="Proteomes" id="UP001189616">
    <property type="component" value="Unassembled WGS sequence"/>
</dbReference>